<evidence type="ECO:0000313" key="12">
    <source>
        <dbReference type="Proteomes" id="UP000298602"/>
    </source>
</evidence>
<dbReference type="PANTHER" id="PTHR45825">
    <property type="entry name" value="GRANULE-BOUND STARCH SYNTHASE 1, CHLOROPLASTIC/AMYLOPLASTIC"/>
    <property type="match status" value="1"/>
</dbReference>
<dbReference type="GO" id="GO:0009011">
    <property type="term" value="F:alpha-1,4-glucan glucosyltransferase (ADP-glucose donor) activity"/>
    <property type="evidence" value="ECO:0007669"/>
    <property type="project" value="UniProtKB-UniRule"/>
</dbReference>
<dbReference type="HAMAP" id="MF_00484">
    <property type="entry name" value="Glycogen_synth"/>
    <property type="match status" value="1"/>
</dbReference>
<dbReference type="SUPFAM" id="SSF53756">
    <property type="entry name" value="UDP-Glycosyltransferase/glycogen phosphorylase"/>
    <property type="match status" value="1"/>
</dbReference>
<evidence type="ECO:0000256" key="2">
    <source>
        <dbReference type="ARBA" id="ARBA00002764"/>
    </source>
</evidence>
<dbReference type="KEGG" id="dax:FDQ92_05090"/>
<dbReference type="InterPro" id="IPR013534">
    <property type="entry name" value="Starch_synth_cat_dom"/>
</dbReference>
<dbReference type="AlphaFoldDB" id="A0A4P8L3N4"/>
<evidence type="ECO:0000313" key="11">
    <source>
        <dbReference type="EMBL" id="QCQ21605.1"/>
    </source>
</evidence>
<keyword evidence="12" id="KW-1185">Reference proteome</keyword>
<dbReference type="EC" id="2.4.1.21" evidence="8"/>
<comment type="catalytic activity">
    <reaction evidence="1 8">
        <text>[(1-&gt;4)-alpha-D-glucosyl](n) + ADP-alpha-D-glucose = [(1-&gt;4)-alpha-D-glucosyl](n+1) + ADP + H(+)</text>
        <dbReference type="Rhea" id="RHEA:18189"/>
        <dbReference type="Rhea" id="RHEA-COMP:9584"/>
        <dbReference type="Rhea" id="RHEA-COMP:9587"/>
        <dbReference type="ChEBI" id="CHEBI:15378"/>
        <dbReference type="ChEBI" id="CHEBI:15444"/>
        <dbReference type="ChEBI" id="CHEBI:57498"/>
        <dbReference type="ChEBI" id="CHEBI:456216"/>
        <dbReference type="EC" id="2.4.1.21"/>
    </reaction>
</comment>
<dbReference type="Gene3D" id="3.40.50.2000">
    <property type="entry name" value="Glycogen Phosphorylase B"/>
    <property type="match status" value="2"/>
</dbReference>
<evidence type="ECO:0000256" key="1">
    <source>
        <dbReference type="ARBA" id="ARBA00001478"/>
    </source>
</evidence>
<dbReference type="GO" id="GO:0004373">
    <property type="term" value="F:alpha-1,4-glucan glucosyltransferase (UDP-glucose donor) activity"/>
    <property type="evidence" value="ECO:0007669"/>
    <property type="project" value="InterPro"/>
</dbReference>
<evidence type="ECO:0000259" key="10">
    <source>
        <dbReference type="Pfam" id="PF08323"/>
    </source>
</evidence>
<dbReference type="NCBIfam" id="NF001899">
    <property type="entry name" value="PRK00654.1-2"/>
    <property type="match status" value="1"/>
</dbReference>
<keyword evidence="5 8" id="KW-0328">Glycosyltransferase</keyword>
<gene>
    <name evidence="8 11" type="primary">glgA</name>
    <name evidence="11" type="ORF">FDQ92_05090</name>
</gene>
<keyword evidence="7 8" id="KW-0320">Glycogen biosynthesis</keyword>
<evidence type="ECO:0000259" key="9">
    <source>
        <dbReference type="Pfam" id="PF00534"/>
    </source>
</evidence>
<dbReference type="EMBL" id="CP040098">
    <property type="protein sequence ID" value="QCQ21605.1"/>
    <property type="molecule type" value="Genomic_DNA"/>
</dbReference>
<dbReference type="NCBIfam" id="TIGR02095">
    <property type="entry name" value="glgA"/>
    <property type="match status" value="1"/>
</dbReference>
<dbReference type="Pfam" id="PF08323">
    <property type="entry name" value="Glyco_transf_5"/>
    <property type="match status" value="1"/>
</dbReference>
<dbReference type="Proteomes" id="UP000298602">
    <property type="component" value="Chromosome"/>
</dbReference>
<dbReference type="OrthoDB" id="9808590at2"/>
<evidence type="ECO:0000256" key="3">
    <source>
        <dbReference type="ARBA" id="ARBA00004964"/>
    </source>
</evidence>
<dbReference type="Pfam" id="PF00534">
    <property type="entry name" value="Glycos_transf_1"/>
    <property type="match status" value="1"/>
</dbReference>
<sequence>MALKVLFCSPEVAPYAKTGGLADVAGALPEALAAQGCDVRIFMPYHRSARDRVLNPRPVAEWTSIPIGLHDFHVHFWETRTKAGVSLSLLEKEEFFDRPHLYGHPVRGDYEDNVERFLAFCRAVHPLCVHTGWYPDVLHLNDWQSALTAAYLHFFWRHDPYWFRTRSVLTIHNLGYQGLFPDRFFSLTQLPGDAFTMEGMEFWGQMNFLKAGIQYSHRITTVSPQYSLEIQEPENGFGLDGVLRHRSGRLTGILNGIDTTIWNPETDPHLPANYSAENPSGKRRCKEALAKECGFSEDRLAHPLFGMISRLTPQKGFDLLKDCFDDLLSLPLNLVILGTGDASIEEWLKEKAERYSDRFHLRLAFDEGLAHRIEAGADCFLMPSRYEPCGLNQMYSLRYGTVPIVHAVGGLVDSVIDVLRFPQTGTGFKFYRYTPDAFLTVVRSALELMQDDTAWPRLLKQAMLQDFSWSRSARAYLEVYESALAESR</sequence>
<evidence type="ECO:0000256" key="7">
    <source>
        <dbReference type="ARBA" id="ARBA00023056"/>
    </source>
</evidence>
<accession>A0A4P8L3N4</accession>
<dbReference type="RefSeq" id="WP_137423574.1">
    <property type="nucleotide sequence ID" value="NZ_CP040098.1"/>
</dbReference>
<feature type="domain" description="Starch synthase catalytic" evidence="10">
    <location>
        <begin position="4"/>
        <end position="245"/>
    </location>
</feature>
<feature type="domain" description="Glycosyl transferase family 1" evidence="9">
    <location>
        <begin position="303"/>
        <end position="448"/>
    </location>
</feature>
<dbReference type="PANTHER" id="PTHR45825:SF11">
    <property type="entry name" value="ALPHA AMYLASE DOMAIN-CONTAINING PROTEIN"/>
    <property type="match status" value="1"/>
</dbReference>
<dbReference type="GO" id="GO:0005978">
    <property type="term" value="P:glycogen biosynthetic process"/>
    <property type="evidence" value="ECO:0007669"/>
    <property type="project" value="UniProtKB-UniRule"/>
</dbReference>
<dbReference type="UniPathway" id="UPA00164"/>
<reference evidence="11 12" key="1">
    <citation type="submission" date="2019-05" db="EMBL/GenBank/DDBJ databases">
        <title>The Complete Genome Sequence of the n-alkane-degrading Desulfoglaeba alkanexedens ALDC reveals multiple alkylsuccinate synthase gene clusters.</title>
        <authorList>
            <person name="Callaghan A.V."/>
            <person name="Davidova I.A."/>
            <person name="Duncan K.E."/>
            <person name="Morris B."/>
            <person name="McInerney M.J."/>
        </authorList>
    </citation>
    <scope>NUCLEOTIDE SEQUENCE [LARGE SCALE GENOMIC DNA]</scope>
    <source>
        <strain evidence="11 12">ALDC</strain>
    </source>
</reference>
<dbReference type="InterPro" id="IPR011835">
    <property type="entry name" value="GS/SS"/>
</dbReference>
<evidence type="ECO:0000256" key="4">
    <source>
        <dbReference type="ARBA" id="ARBA00010281"/>
    </source>
</evidence>
<dbReference type="CDD" id="cd03791">
    <property type="entry name" value="GT5_Glycogen_synthase_DULL1-like"/>
    <property type="match status" value="1"/>
</dbReference>
<protein>
    <recommendedName>
        <fullName evidence="8">Glycogen synthase</fullName>
        <ecNumber evidence="8">2.4.1.21</ecNumber>
    </recommendedName>
    <alternativeName>
        <fullName evidence="8">Starch [bacterial glycogen] synthase</fullName>
    </alternativeName>
</protein>
<name>A0A4P8L3N4_9BACT</name>
<evidence type="ECO:0000256" key="6">
    <source>
        <dbReference type="ARBA" id="ARBA00022679"/>
    </source>
</evidence>
<evidence type="ECO:0000256" key="8">
    <source>
        <dbReference type="HAMAP-Rule" id="MF_00484"/>
    </source>
</evidence>
<comment type="function">
    <text evidence="2 8">Synthesizes alpha-1,4-glucan chains using ADP-glucose.</text>
</comment>
<evidence type="ECO:0000256" key="5">
    <source>
        <dbReference type="ARBA" id="ARBA00022676"/>
    </source>
</evidence>
<proteinExistence type="inferred from homology"/>
<dbReference type="InterPro" id="IPR001296">
    <property type="entry name" value="Glyco_trans_1"/>
</dbReference>
<comment type="similarity">
    <text evidence="4 8">Belongs to the glycosyltransferase 1 family. Bacterial/plant glycogen synthase subfamily.</text>
</comment>
<comment type="pathway">
    <text evidence="3 8">Glycan biosynthesis; glycogen biosynthesis.</text>
</comment>
<feature type="binding site" evidence="8">
    <location>
        <position position="17"/>
    </location>
    <ligand>
        <name>ADP-alpha-D-glucose</name>
        <dbReference type="ChEBI" id="CHEBI:57498"/>
    </ligand>
</feature>
<keyword evidence="6 8" id="KW-0808">Transferase</keyword>
<reference evidence="11 12" key="2">
    <citation type="submission" date="2019-05" db="EMBL/GenBank/DDBJ databases">
        <authorList>
            <person name="Suflita J.M."/>
            <person name="Marks C.R."/>
        </authorList>
    </citation>
    <scope>NUCLEOTIDE SEQUENCE [LARGE SCALE GENOMIC DNA]</scope>
    <source>
        <strain evidence="11 12">ALDC</strain>
    </source>
</reference>
<organism evidence="11 12">
    <name type="scientific">Desulfoglaeba alkanexedens ALDC</name>
    <dbReference type="NCBI Taxonomy" id="980445"/>
    <lineage>
        <taxon>Bacteria</taxon>
        <taxon>Pseudomonadati</taxon>
        <taxon>Thermodesulfobacteriota</taxon>
        <taxon>Syntrophobacteria</taxon>
        <taxon>Syntrophobacterales</taxon>
        <taxon>Syntrophobacteraceae</taxon>
        <taxon>Desulfoglaeba</taxon>
    </lineage>
</organism>